<evidence type="ECO:0000313" key="6">
    <source>
        <dbReference type="Proteomes" id="UP000272428"/>
    </source>
</evidence>
<dbReference type="Pfam" id="PF16375">
    <property type="entry name" value="DUF4986"/>
    <property type="match status" value="1"/>
</dbReference>
<evidence type="ECO:0000259" key="2">
    <source>
        <dbReference type="Pfam" id="PF16375"/>
    </source>
</evidence>
<organism evidence="5 6">
    <name type="scientific">Chryseobacterium defluvii</name>
    <dbReference type="NCBI Taxonomy" id="160396"/>
    <lineage>
        <taxon>Bacteria</taxon>
        <taxon>Pseudomonadati</taxon>
        <taxon>Bacteroidota</taxon>
        <taxon>Flavobacteriia</taxon>
        <taxon>Flavobacteriales</taxon>
        <taxon>Weeksellaceae</taxon>
        <taxon>Chryseobacterium group</taxon>
        <taxon>Chryseobacterium</taxon>
    </lineage>
</organism>
<keyword evidence="6" id="KW-1185">Reference proteome</keyword>
<dbReference type="PANTHER" id="PTHR31151">
    <property type="entry name" value="PROLINE-TRNA LIGASE (DUF1680)"/>
    <property type="match status" value="1"/>
</dbReference>
<comment type="caution">
    <text evidence="5">The sequence shown here is derived from an EMBL/GenBank/DDBJ whole genome shotgun (WGS) entry which is preliminary data.</text>
</comment>
<feature type="domain" description="Non-reducing end beta-L-arabinofuranosidase-like GH127 middle" evidence="4">
    <location>
        <begin position="454"/>
        <end position="549"/>
    </location>
</feature>
<dbReference type="Proteomes" id="UP000272428">
    <property type="component" value="Unassembled WGS sequence"/>
</dbReference>
<evidence type="ECO:0000259" key="4">
    <source>
        <dbReference type="Pfam" id="PF20736"/>
    </source>
</evidence>
<dbReference type="Pfam" id="PF20736">
    <property type="entry name" value="Glyco_hydro127M"/>
    <property type="match status" value="1"/>
</dbReference>
<protein>
    <submittedName>
        <fullName evidence="5">Uncharacterized protein</fullName>
    </submittedName>
</protein>
<dbReference type="InterPro" id="IPR008928">
    <property type="entry name" value="6-hairpin_glycosidase_sf"/>
</dbReference>
<dbReference type="InterPro" id="IPR049046">
    <property type="entry name" value="Beta-AFase-like_GH127_middle"/>
</dbReference>
<dbReference type="AlphaFoldDB" id="A0A495SN78"/>
<feature type="domain" description="Glycoside hydrolase GH146 substrate-binding" evidence="3">
    <location>
        <begin position="684"/>
        <end position="814"/>
    </location>
</feature>
<dbReference type="GO" id="GO:0005975">
    <property type="term" value="P:carbohydrate metabolic process"/>
    <property type="evidence" value="ECO:0007669"/>
    <property type="project" value="InterPro"/>
</dbReference>
<dbReference type="Pfam" id="PF07944">
    <property type="entry name" value="Beta-AFase-like_GH127_cat"/>
    <property type="match status" value="1"/>
</dbReference>
<dbReference type="Pfam" id="PF20620">
    <property type="entry name" value="DUF6805"/>
    <property type="match status" value="1"/>
</dbReference>
<dbReference type="SUPFAM" id="SSF48208">
    <property type="entry name" value="Six-hairpin glycosidases"/>
    <property type="match status" value="1"/>
</dbReference>
<dbReference type="EMBL" id="RBXB01000001">
    <property type="protein sequence ID" value="RKT01718.1"/>
    <property type="molecule type" value="Genomic_DNA"/>
</dbReference>
<sequence length="821" mass="93967">MLFNEKITESDSGNVSYIDSFHYFRNVELTFIMIPKLSVFLLCLASFTSAQVKEKVHYFPLETVRLSESVFSKAMTADRKYLMALEPDRLLAPYLKEAGLKPKANNYPNWENTGLDGHIGGHYVSALSLMYASTGDITIKERVDYMISELELCQKESPDGYISGIPDGKKIWKEIKQGNIRASGFGLNDRWVPLYNIHKLYSGLRDAYWYAKSEKAKTMLIRLTDWMINEVSDLSDEQIQDMLRSEHGGLNEVFADVYDITHDQKYLKLAHRFSHQAILTPLLTGEDKLTGLHANTQIPKVIGYKRIADLENNESWSNAADFFWHNVTGKRSSVIGGNSVSEHFNPVNDFSSMIKSIEGPETCNTYNMLKLTKEMFATMPESYYIDYYEKALYNHILSTENHDQGGFVYFTPMRPGHYRVYSQPQTSFWCCVGSGMENHAKYGEMIYARSNKDLYVNLFIPSTLTWEQQKVVLRQVNNFPEVPETTLIFDAAGKSEFDLKVRCPEWTTPSEVKILINGKQQKVQRGSDGYFTLTKKWKKRDVVKMILPMHLSAEQLPDRSNYYAFKYGPVVLAAKYGTDNQQGLLADDSRGGHIAHGPQIPLNEIPVILGNPSEVVDHLKPADKNLNFTLTGLYPSEKFKEGLSLVPFYNIQAERYILYWPQADKNGIENTLKQRAKEEAETRKLEMITADKVQLGEQQPESDHFIESKDSGTGYMEDRHFRDAKGWFSYRMKNGKNASYLYLLYFDANINRTLNVEINGEKIIAQNLEGKSGALPQYLAVPIPDSEKKKENLTVKFLADEKLMTAKVIEVRLLTENYEKK</sequence>
<dbReference type="InterPro" id="IPR012878">
    <property type="entry name" value="Beta-AFase-like_GH127_cat"/>
</dbReference>
<evidence type="ECO:0000259" key="3">
    <source>
        <dbReference type="Pfam" id="PF20620"/>
    </source>
</evidence>
<dbReference type="PANTHER" id="PTHR31151:SF0">
    <property type="entry name" value="PROLINE-TRNA LIGASE (DUF1680)"/>
    <property type="match status" value="1"/>
</dbReference>
<proteinExistence type="predicted"/>
<name>A0A495SN78_9FLAO</name>
<dbReference type="InterPro" id="IPR032275">
    <property type="entry name" value="DUF4986"/>
</dbReference>
<gene>
    <name evidence="5" type="ORF">BCF58_0941</name>
</gene>
<feature type="domain" description="DUF4986" evidence="2">
    <location>
        <begin position="577"/>
        <end position="660"/>
    </location>
</feature>
<dbReference type="InterPro" id="IPR046544">
    <property type="entry name" value="GH146_SB_dom"/>
</dbReference>
<evidence type="ECO:0000313" key="5">
    <source>
        <dbReference type="EMBL" id="RKT01718.1"/>
    </source>
</evidence>
<evidence type="ECO:0000259" key="1">
    <source>
        <dbReference type="Pfam" id="PF07944"/>
    </source>
</evidence>
<reference evidence="5 6" key="1">
    <citation type="submission" date="2018-10" db="EMBL/GenBank/DDBJ databases">
        <title>Genomic Encyclopedia of Archaeal and Bacterial Type Strains, Phase II (KMG-II): from individual species to whole genera.</title>
        <authorList>
            <person name="Goeker M."/>
        </authorList>
    </citation>
    <scope>NUCLEOTIDE SEQUENCE [LARGE SCALE GENOMIC DNA]</scope>
    <source>
        <strain evidence="5 6">DSM 14219</strain>
    </source>
</reference>
<accession>A0A495SN78</accession>
<feature type="domain" description="Non-reducing end beta-L-arabinofuranosidase-like GH127 catalytic" evidence="1">
    <location>
        <begin position="64"/>
        <end position="444"/>
    </location>
</feature>